<organism evidence="1">
    <name type="scientific">Arundo donax</name>
    <name type="common">Giant reed</name>
    <name type="synonym">Donax arundinaceus</name>
    <dbReference type="NCBI Taxonomy" id="35708"/>
    <lineage>
        <taxon>Eukaryota</taxon>
        <taxon>Viridiplantae</taxon>
        <taxon>Streptophyta</taxon>
        <taxon>Embryophyta</taxon>
        <taxon>Tracheophyta</taxon>
        <taxon>Spermatophyta</taxon>
        <taxon>Magnoliopsida</taxon>
        <taxon>Liliopsida</taxon>
        <taxon>Poales</taxon>
        <taxon>Poaceae</taxon>
        <taxon>PACMAD clade</taxon>
        <taxon>Arundinoideae</taxon>
        <taxon>Arundineae</taxon>
        <taxon>Arundo</taxon>
    </lineage>
</organism>
<accession>A0A0A8YI74</accession>
<proteinExistence type="predicted"/>
<reference evidence="1" key="1">
    <citation type="submission" date="2014-09" db="EMBL/GenBank/DDBJ databases">
        <authorList>
            <person name="Magalhaes I.L.F."/>
            <person name="Oliveira U."/>
            <person name="Santos F.R."/>
            <person name="Vidigal T.H.D.A."/>
            <person name="Brescovit A.D."/>
            <person name="Santos A.J."/>
        </authorList>
    </citation>
    <scope>NUCLEOTIDE SEQUENCE</scope>
    <source>
        <tissue evidence="1">Shoot tissue taken approximately 20 cm above the soil surface</tissue>
    </source>
</reference>
<name>A0A0A8YI74_ARUDO</name>
<dbReference type="EMBL" id="GBRH01271731">
    <property type="protein sequence ID" value="JAD26164.1"/>
    <property type="molecule type" value="Transcribed_RNA"/>
</dbReference>
<dbReference type="AlphaFoldDB" id="A0A0A8YI74"/>
<sequence length="46" mass="5248">MKKDGQFTYTSTLPLTWRLPQALDVEIGVGCNFVFNCARQDSNLRL</sequence>
<evidence type="ECO:0000313" key="1">
    <source>
        <dbReference type="EMBL" id="JAD26164.1"/>
    </source>
</evidence>
<protein>
    <submittedName>
        <fullName evidence="1">Uncharacterized protein</fullName>
    </submittedName>
</protein>
<reference evidence="1" key="2">
    <citation type="journal article" date="2015" name="Data Brief">
        <title>Shoot transcriptome of the giant reed, Arundo donax.</title>
        <authorList>
            <person name="Barrero R.A."/>
            <person name="Guerrero F.D."/>
            <person name="Moolhuijzen P."/>
            <person name="Goolsby J.A."/>
            <person name="Tidwell J."/>
            <person name="Bellgard S.E."/>
            <person name="Bellgard M.I."/>
        </authorList>
    </citation>
    <scope>NUCLEOTIDE SEQUENCE</scope>
    <source>
        <tissue evidence="1">Shoot tissue taken approximately 20 cm above the soil surface</tissue>
    </source>
</reference>